<dbReference type="EMBL" id="BARS01043220">
    <property type="protein sequence ID" value="GAG37291.1"/>
    <property type="molecule type" value="Genomic_DNA"/>
</dbReference>
<accession>X0YKJ4</accession>
<comment type="caution">
    <text evidence="2">The sequence shown here is derived from an EMBL/GenBank/DDBJ whole genome shotgun (WGS) entry which is preliminary data.</text>
</comment>
<name>X0YKJ4_9ZZZZ</name>
<proteinExistence type="predicted"/>
<sequence>MTEEKDTGDESAQDQQDQDLKGDQDKDQTDLDQDKGQDDKGQKPFTEQQEQYLGSWLGRIVAKQLDDKVMPMLNRDPNPIPANIPETGSEDAVTKFNEKLQEKIFSGDVLGAIQMAQDVQSRAKSNLTKTQKIETDKLITSYSDKPYYKDIFTEMKKMSHEYAGQGFPPEAATEYAYTKAKADFLEKKLGGGDGEDTENLEMLGGGKAS</sequence>
<feature type="non-terminal residue" evidence="2">
    <location>
        <position position="209"/>
    </location>
</feature>
<feature type="compositionally biased region" description="Basic and acidic residues" evidence="1">
    <location>
        <begin position="18"/>
        <end position="42"/>
    </location>
</feature>
<evidence type="ECO:0000313" key="2">
    <source>
        <dbReference type="EMBL" id="GAG37291.1"/>
    </source>
</evidence>
<reference evidence="2" key="1">
    <citation type="journal article" date="2014" name="Front. Microbiol.">
        <title>High frequency of phylogenetically diverse reductive dehalogenase-homologous genes in deep subseafloor sedimentary metagenomes.</title>
        <authorList>
            <person name="Kawai M."/>
            <person name="Futagami T."/>
            <person name="Toyoda A."/>
            <person name="Takaki Y."/>
            <person name="Nishi S."/>
            <person name="Hori S."/>
            <person name="Arai W."/>
            <person name="Tsubouchi T."/>
            <person name="Morono Y."/>
            <person name="Uchiyama I."/>
            <person name="Ito T."/>
            <person name="Fujiyama A."/>
            <person name="Inagaki F."/>
            <person name="Takami H."/>
        </authorList>
    </citation>
    <scope>NUCLEOTIDE SEQUENCE</scope>
    <source>
        <strain evidence="2">Expedition CK06-06</strain>
    </source>
</reference>
<feature type="region of interest" description="Disordered" evidence="1">
    <location>
        <begin position="188"/>
        <end position="209"/>
    </location>
</feature>
<dbReference type="AlphaFoldDB" id="X0YKJ4"/>
<feature type="compositionally biased region" description="Acidic residues" evidence="1">
    <location>
        <begin position="1"/>
        <end position="12"/>
    </location>
</feature>
<organism evidence="2">
    <name type="scientific">marine sediment metagenome</name>
    <dbReference type="NCBI Taxonomy" id="412755"/>
    <lineage>
        <taxon>unclassified sequences</taxon>
        <taxon>metagenomes</taxon>
        <taxon>ecological metagenomes</taxon>
    </lineage>
</organism>
<feature type="region of interest" description="Disordered" evidence="1">
    <location>
        <begin position="1"/>
        <end position="50"/>
    </location>
</feature>
<protein>
    <submittedName>
        <fullName evidence="2">Uncharacterized protein</fullName>
    </submittedName>
</protein>
<evidence type="ECO:0000256" key="1">
    <source>
        <dbReference type="SAM" id="MobiDB-lite"/>
    </source>
</evidence>
<gene>
    <name evidence="2" type="ORF">S01H1_65463</name>
</gene>